<dbReference type="GO" id="GO:0043531">
    <property type="term" value="F:ADP binding"/>
    <property type="evidence" value="ECO:0007669"/>
    <property type="project" value="InterPro"/>
</dbReference>
<evidence type="ECO:0000256" key="1">
    <source>
        <dbReference type="ARBA" id="ARBA00023125"/>
    </source>
</evidence>
<dbReference type="SUPFAM" id="SSF52540">
    <property type="entry name" value="P-loop containing nucleoside triphosphate hydrolases"/>
    <property type="match status" value="1"/>
</dbReference>
<accession>A0A6N6WNL0</accession>
<dbReference type="EMBL" id="VOSW01000003">
    <property type="protein sequence ID" value="KAE8761528.1"/>
    <property type="molecule type" value="Genomic_DNA"/>
</dbReference>
<evidence type="ECO:0000313" key="4">
    <source>
        <dbReference type="EMBL" id="KAE8761528.1"/>
    </source>
</evidence>
<dbReference type="PROSITE" id="PS51755">
    <property type="entry name" value="OMPR_PHOB"/>
    <property type="match status" value="1"/>
</dbReference>
<dbReference type="SMART" id="SM00862">
    <property type="entry name" value="Trans_reg_C"/>
    <property type="match status" value="1"/>
</dbReference>
<dbReference type="PRINTS" id="PR00364">
    <property type="entry name" value="DISEASERSIST"/>
</dbReference>
<dbReference type="AlphaFoldDB" id="A0A6N6WNL0"/>
<protein>
    <submittedName>
        <fullName evidence="4">AAA family ATPase</fullName>
    </submittedName>
</protein>
<dbReference type="CDD" id="cd00383">
    <property type="entry name" value="trans_reg_C"/>
    <property type="match status" value="1"/>
</dbReference>
<sequence>MKLGRFDIDLGMRRLQLDGQLVRLGSRAFDILAVIVSAGGRLVTRDELMNAVWPGIIVEEGNIDVHMSALRKVLGANRDLIVTVPGRGYQLARPQIQSAPDQPRSPATVKPSLPARRAALVGRDAAASQLREALDRAPVVTLTGTGGVGKTSLAIEVAHQLASQFDEIVSFVELAPLNTKEAVLRAIMESCGLPVESSSVTVPSLAAALSETPRLLLLDSAEHIVSSVAEIVEPLLSQNDALRVLVTSREPLRIRSEMLFKVDPLDVPKADSNDADILRSPAVDLFIQRANSLQANVCTDKGEVQLIGEICRRLDGIPLAIELAAGRAEALGVEGVRRRLDDRLAILTGGYRTAMPRHRTLRATFDASFALLSETAQCLFQRLSLFNSPFTFDSMRAVVCDTELPEEDVIDGIGELVAKSLVNVILDESEAKYRLFESTRAYAADKLRDKADMRLVASRYAQFVSMNFAAGANRHHAAADAAADSLVIA</sequence>
<proteinExistence type="predicted"/>
<dbReference type="RefSeq" id="WP_154558250.1">
    <property type="nucleotide sequence ID" value="NZ_JAQQFJ010000007.1"/>
</dbReference>
<dbReference type="Pfam" id="PF25872">
    <property type="entry name" value="HTH_77"/>
    <property type="match status" value="1"/>
</dbReference>
<feature type="domain" description="OmpR/PhoB-type" evidence="3">
    <location>
        <begin position="1"/>
        <end position="93"/>
    </location>
</feature>
<dbReference type="Pfam" id="PF00486">
    <property type="entry name" value="Trans_reg_C"/>
    <property type="match status" value="1"/>
</dbReference>
<comment type="caution">
    <text evidence="4">The sequence shown here is derived from an EMBL/GenBank/DDBJ whole genome shotgun (WGS) entry which is preliminary data.</text>
</comment>
<evidence type="ECO:0000313" key="5">
    <source>
        <dbReference type="Proteomes" id="UP000463700"/>
    </source>
</evidence>
<evidence type="ECO:0000256" key="2">
    <source>
        <dbReference type="PROSITE-ProRule" id="PRU01091"/>
    </source>
</evidence>
<feature type="DNA-binding region" description="OmpR/PhoB-type" evidence="2">
    <location>
        <begin position="1"/>
        <end position="93"/>
    </location>
</feature>
<dbReference type="InterPro" id="IPR016032">
    <property type="entry name" value="Sig_transdc_resp-reg_C-effctor"/>
</dbReference>
<dbReference type="Proteomes" id="UP000463700">
    <property type="component" value="Unassembled WGS sequence"/>
</dbReference>
<gene>
    <name evidence="4" type="ORF">FSO04_02825</name>
</gene>
<dbReference type="OrthoDB" id="9811542at2"/>
<dbReference type="Gene3D" id="3.40.50.300">
    <property type="entry name" value="P-loop containing nucleotide triphosphate hydrolases"/>
    <property type="match status" value="1"/>
</dbReference>
<dbReference type="GO" id="GO:0006355">
    <property type="term" value="P:regulation of DNA-templated transcription"/>
    <property type="evidence" value="ECO:0007669"/>
    <property type="project" value="InterPro"/>
</dbReference>
<dbReference type="SUPFAM" id="SSF46894">
    <property type="entry name" value="C-terminal effector domain of the bipartite response regulators"/>
    <property type="match status" value="1"/>
</dbReference>
<dbReference type="PANTHER" id="PTHR47691:SF3">
    <property type="entry name" value="HTH-TYPE TRANSCRIPTIONAL REGULATOR RV0890C-RELATED"/>
    <property type="match status" value="1"/>
</dbReference>
<dbReference type="GO" id="GO:0003677">
    <property type="term" value="F:DNA binding"/>
    <property type="evidence" value="ECO:0007669"/>
    <property type="project" value="UniProtKB-UniRule"/>
</dbReference>
<dbReference type="InterPro" id="IPR001867">
    <property type="entry name" value="OmpR/PhoB-type_DNA-bd"/>
</dbReference>
<dbReference type="InterPro" id="IPR058852">
    <property type="entry name" value="HTH_77"/>
</dbReference>
<keyword evidence="1 2" id="KW-0238">DNA-binding</keyword>
<evidence type="ECO:0000259" key="3">
    <source>
        <dbReference type="PROSITE" id="PS51755"/>
    </source>
</evidence>
<name>A0A6N6WNL0_9BURK</name>
<dbReference type="InterPro" id="IPR027417">
    <property type="entry name" value="P-loop_NTPase"/>
</dbReference>
<dbReference type="GO" id="GO:0000160">
    <property type="term" value="P:phosphorelay signal transduction system"/>
    <property type="evidence" value="ECO:0007669"/>
    <property type="project" value="InterPro"/>
</dbReference>
<dbReference type="InterPro" id="IPR002182">
    <property type="entry name" value="NB-ARC"/>
</dbReference>
<dbReference type="Pfam" id="PF00931">
    <property type="entry name" value="NB-ARC"/>
    <property type="match status" value="1"/>
</dbReference>
<reference evidence="4 5" key="1">
    <citation type="journal article" date="2020" name="Int. J. Syst. Evol. Microbiol.">
        <title>Paraburkholderia madseniana sp. nov., a phenolic acid-degrading bacterium isolated from acidic forest soil.</title>
        <authorList>
            <person name="Wilhelm R.C."/>
            <person name="Murphy S.J.L."/>
            <person name="Feriancek N.M."/>
            <person name="Karasz D.C."/>
            <person name="DeRito C.M."/>
            <person name="Newman J.D."/>
            <person name="Buckley D.H."/>
        </authorList>
    </citation>
    <scope>NUCLEOTIDE SEQUENCE [LARGE SCALE GENOMIC DNA]</scope>
    <source>
        <strain evidence="4 5">RP11</strain>
    </source>
</reference>
<organism evidence="4 5">
    <name type="scientific">Paraburkholderia madseniana</name>
    <dbReference type="NCBI Taxonomy" id="2599607"/>
    <lineage>
        <taxon>Bacteria</taxon>
        <taxon>Pseudomonadati</taxon>
        <taxon>Pseudomonadota</taxon>
        <taxon>Betaproteobacteria</taxon>
        <taxon>Burkholderiales</taxon>
        <taxon>Burkholderiaceae</taxon>
        <taxon>Paraburkholderia</taxon>
    </lineage>
</organism>
<dbReference type="Gene3D" id="1.10.10.10">
    <property type="entry name" value="Winged helix-like DNA-binding domain superfamily/Winged helix DNA-binding domain"/>
    <property type="match status" value="1"/>
</dbReference>
<dbReference type="PANTHER" id="PTHR47691">
    <property type="entry name" value="REGULATOR-RELATED"/>
    <property type="match status" value="1"/>
</dbReference>
<dbReference type="InterPro" id="IPR036388">
    <property type="entry name" value="WH-like_DNA-bd_sf"/>
</dbReference>